<keyword evidence="1" id="KW-0539">Nucleus</keyword>
<proteinExistence type="predicted"/>
<gene>
    <name evidence="5" type="primary">Adf1_43</name>
    <name evidence="5" type="ORF">CM83_28395</name>
</gene>
<dbReference type="InterPro" id="IPR006578">
    <property type="entry name" value="MADF-dom"/>
</dbReference>
<evidence type="ECO:0000259" key="4">
    <source>
        <dbReference type="PROSITE" id="PS51031"/>
    </source>
</evidence>
<feature type="domain" description="BESS" evidence="4">
    <location>
        <begin position="219"/>
        <end position="258"/>
    </location>
</feature>
<dbReference type="AlphaFoldDB" id="A0A0A9XXP9"/>
<sequence length="284" mass="32211">PATQVARNMRTTDPLFNVTFVRIMEQHPCLYAFDSSDYNNRAVQEKAWESVAKEVKESVTDCKERWKNIRGCFTRYLKSVNTPGIGGKKQPYYLAEPLNFLLQYTKSRKPLGEYFSQCDPPMLSLEPTVKLEENGTSDLRDEDGSASLSQDGFSYDQDDVRHDQDDVRHDREFAPPAQKRFKLSREHAAESSYESSQRQDALMDNLSFNKVLRDEKKSEESDLAFLTSLLTDMKEMSRSQKRRFKIGILDLAGRLLDEQPSPSLDGVTPASSGSSSPAPVNSKS</sequence>
<dbReference type="GO" id="GO:0006357">
    <property type="term" value="P:regulation of transcription by RNA polymerase II"/>
    <property type="evidence" value="ECO:0007669"/>
    <property type="project" value="TreeGrafter"/>
</dbReference>
<feature type="compositionally biased region" description="Low complexity" evidence="2">
    <location>
        <begin position="269"/>
        <end position="284"/>
    </location>
</feature>
<accession>A0A0A9XXP9</accession>
<dbReference type="PROSITE" id="PS51029">
    <property type="entry name" value="MADF"/>
    <property type="match status" value="1"/>
</dbReference>
<dbReference type="Pfam" id="PF02944">
    <property type="entry name" value="BESS"/>
    <property type="match status" value="1"/>
</dbReference>
<dbReference type="PANTHER" id="PTHR12243:SF60">
    <property type="entry name" value="SI:CH211-15D5.12-RELATED"/>
    <property type="match status" value="1"/>
</dbReference>
<reference evidence="5" key="2">
    <citation type="submission" date="2014-07" db="EMBL/GenBank/DDBJ databases">
        <authorList>
            <person name="Hull J."/>
        </authorList>
    </citation>
    <scope>NUCLEOTIDE SEQUENCE</scope>
</reference>
<dbReference type="EMBL" id="GBHO01018895">
    <property type="protein sequence ID" value="JAG24709.1"/>
    <property type="molecule type" value="Transcribed_RNA"/>
</dbReference>
<dbReference type="SMART" id="SM00595">
    <property type="entry name" value="MADF"/>
    <property type="match status" value="1"/>
</dbReference>
<organism evidence="5">
    <name type="scientific">Lygus hesperus</name>
    <name type="common">Western plant bug</name>
    <dbReference type="NCBI Taxonomy" id="30085"/>
    <lineage>
        <taxon>Eukaryota</taxon>
        <taxon>Metazoa</taxon>
        <taxon>Ecdysozoa</taxon>
        <taxon>Arthropoda</taxon>
        <taxon>Hexapoda</taxon>
        <taxon>Insecta</taxon>
        <taxon>Pterygota</taxon>
        <taxon>Neoptera</taxon>
        <taxon>Paraneoptera</taxon>
        <taxon>Hemiptera</taxon>
        <taxon>Heteroptera</taxon>
        <taxon>Panheteroptera</taxon>
        <taxon>Cimicomorpha</taxon>
        <taxon>Miridae</taxon>
        <taxon>Mirini</taxon>
        <taxon>Lygus</taxon>
    </lineage>
</organism>
<feature type="region of interest" description="Disordered" evidence="2">
    <location>
        <begin position="257"/>
        <end position="284"/>
    </location>
</feature>
<reference evidence="5" key="1">
    <citation type="journal article" date="2014" name="PLoS ONE">
        <title>Transcriptome-Based Identification of ABC Transporters in the Western Tarnished Plant Bug Lygus hesperus.</title>
        <authorList>
            <person name="Hull J.J."/>
            <person name="Chaney K."/>
            <person name="Geib S.M."/>
            <person name="Fabrick J.A."/>
            <person name="Brent C.S."/>
            <person name="Walsh D."/>
            <person name="Lavine L.C."/>
        </authorList>
    </citation>
    <scope>NUCLEOTIDE SEQUENCE</scope>
</reference>
<name>A0A0A9XXP9_LYGHE</name>
<dbReference type="GO" id="GO:0005634">
    <property type="term" value="C:nucleus"/>
    <property type="evidence" value="ECO:0007669"/>
    <property type="project" value="UniProtKB-SubCell"/>
</dbReference>
<feature type="region of interest" description="Disordered" evidence="2">
    <location>
        <begin position="135"/>
        <end position="176"/>
    </location>
</feature>
<dbReference type="InterPro" id="IPR004210">
    <property type="entry name" value="BESS_motif"/>
</dbReference>
<evidence type="ECO:0000313" key="5">
    <source>
        <dbReference type="EMBL" id="JAG24709.1"/>
    </source>
</evidence>
<protein>
    <submittedName>
        <fullName evidence="5">Transcription factor Adf-1</fullName>
    </submittedName>
</protein>
<dbReference type="InterPro" id="IPR039353">
    <property type="entry name" value="TF_Adf1"/>
</dbReference>
<evidence type="ECO:0000256" key="2">
    <source>
        <dbReference type="SAM" id="MobiDB-lite"/>
    </source>
</evidence>
<evidence type="ECO:0000259" key="3">
    <source>
        <dbReference type="PROSITE" id="PS51029"/>
    </source>
</evidence>
<dbReference type="PROSITE" id="PS51031">
    <property type="entry name" value="BESS"/>
    <property type="match status" value="1"/>
</dbReference>
<feature type="compositionally biased region" description="Basic and acidic residues" evidence="2">
    <location>
        <begin position="158"/>
        <end position="173"/>
    </location>
</feature>
<feature type="non-terminal residue" evidence="5">
    <location>
        <position position="1"/>
    </location>
</feature>
<dbReference type="Pfam" id="PF10545">
    <property type="entry name" value="MADF_DNA_bdg"/>
    <property type="match status" value="1"/>
</dbReference>
<comment type="subcellular location">
    <subcellularLocation>
        <location evidence="1">Nucleus</location>
    </subcellularLocation>
</comment>
<feature type="domain" description="MADF" evidence="3">
    <location>
        <begin position="19"/>
        <end position="106"/>
    </location>
</feature>
<dbReference type="PANTHER" id="PTHR12243">
    <property type="entry name" value="MADF DOMAIN TRANSCRIPTION FACTOR"/>
    <property type="match status" value="1"/>
</dbReference>
<dbReference type="GO" id="GO:0005667">
    <property type="term" value="C:transcription regulator complex"/>
    <property type="evidence" value="ECO:0007669"/>
    <property type="project" value="TreeGrafter"/>
</dbReference>
<dbReference type="GO" id="GO:0003677">
    <property type="term" value="F:DNA binding"/>
    <property type="evidence" value="ECO:0007669"/>
    <property type="project" value="InterPro"/>
</dbReference>
<evidence type="ECO:0000256" key="1">
    <source>
        <dbReference type="PROSITE-ProRule" id="PRU00371"/>
    </source>
</evidence>